<accession>A0A1X4GBD5</accession>
<gene>
    <name evidence="2" type="ORF">B7O87_02735</name>
</gene>
<dbReference type="Pfam" id="PF17975">
    <property type="entry name" value="RNR_Alpha"/>
    <property type="match status" value="1"/>
</dbReference>
<evidence type="ECO:0000313" key="2">
    <source>
        <dbReference type="EMBL" id="OSO94479.1"/>
    </source>
</evidence>
<proteinExistence type="predicted"/>
<comment type="caution">
    <text evidence="2">The sequence shown here is derived from an EMBL/GenBank/DDBJ whole genome shotgun (WGS) entry which is preliminary data.</text>
</comment>
<organism evidence="2 3">
    <name type="scientific">Cylindrospermopsis raciborskii CENA303</name>
    <dbReference type="NCBI Taxonomy" id="1170769"/>
    <lineage>
        <taxon>Bacteria</taxon>
        <taxon>Bacillati</taxon>
        <taxon>Cyanobacteriota</taxon>
        <taxon>Cyanophyceae</taxon>
        <taxon>Nostocales</taxon>
        <taxon>Aphanizomenonaceae</taxon>
        <taxon>Cylindrospermopsis</taxon>
    </lineage>
</organism>
<dbReference type="AlphaFoldDB" id="A0A1X4GBD5"/>
<dbReference type="InterPro" id="IPR040763">
    <property type="entry name" value="RNR_alpha_hel"/>
</dbReference>
<dbReference type="Gene3D" id="3.20.70.20">
    <property type="match status" value="1"/>
</dbReference>
<evidence type="ECO:0000259" key="1">
    <source>
        <dbReference type="Pfam" id="PF17975"/>
    </source>
</evidence>
<protein>
    <recommendedName>
        <fullName evidence="1">Ribonucleotide reductase alpha-helical domain-containing protein</fullName>
    </recommendedName>
</protein>
<name>A0A1X4GBD5_9CYAN</name>
<dbReference type="Proteomes" id="UP000192997">
    <property type="component" value="Unassembled WGS sequence"/>
</dbReference>
<reference evidence="3" key="1">
    <citation type="submission" date="2017-04" db="EMBL/GenBank/DDBJ databases">
        <authorList>
            <person name="Abreu V.A."/>
            <person name="Popin R.V."/>
            <person name="Rigonato J."/>
            <person name="Andreote A.P."/>
            <person name="Schaker P.C."/>
            <person name="Hoff-Risseti C."/>
            <person name="Alvarenga D.O."/>
            <person name="Varani A.M."/>
            <person name="Fiore M.F."/>
        </authorList>
    </citation>
    <scope>NUCLEOTIDE SEQUENCE [LARGE SCALE GENOMIC DNA]</scope>
    <source>
        <strain evidence="3">CENA303</strain>
    </source>
</reference>
<dbReference type="EMBL" id="NBYN01000010">
    <property type="protein sequence ID" value="OSO94479.1"/>
    <property type="molecule type" value="Genomic_DNA"/>
</dbReference>
<dbReference type="RefSeq" id="WP_009342929.1">
    <property type="nucleotide sequence ID" value="NZ_NBYN01000010.1"/>
</dbReference>
<dbReference type="SUPFAM" id="SSF51998">
    <property type="entry name" value="PFL-like glycyl radical enzymes"/>
    <property type="match status" value="1"/>
</dbReference>
<feature type="domain" description="Ribonucleotide reductase alpha-helical" evidence="1">
    <location>
        <begin position="23"/>
        <end position="86"/>
    </location>
</feature>
<sequence length="87" mass="9948">MVQELKRPRQIASFPETAPAANPVFFRTYSRRTQTGLRESWSDLCDRTLKGLVELGKLNLEETALLEKMQLQMKALPSGRWLWVGGV</sequence>
<evidence type="ECO:0000313" key="3">
    <source>
        <dbReference type="Proteomes" id="UP000192997"/>
    </source>
</evidence>